<comment type="caution">
    <text evidence="1">The sequence shown here is derived from an EMBL/GenBank/DDBJ whole genome shotgun (WGS) entry which is preliminary data.</text>
</comment>
<dbReference type="AlphaFoldDB" id="X1DCD0"/>
<proteinExistence type="predicted"/>
<sequence length="117" mass="12980">MKKNIIFLFLLIICLFLPTQAFSHPASKVILSVEGNILQVTVQHNVGNPQTHYINKIIVTLNEKKIITQLFFLQTDNTQKVSYTIPSLKSGDTITVEASCSRVGIRKGTITVKPTAP</sequence>
<evidence type="ECO:0000313" key="1">
    <source>
        <dbReference type="EMBL" id="GAH17882.1"/>
    </source>
</evidence>
<organism evidence="1">
    <name type="scientific">marine sediment metagenome</name>
    <dbReference type="NCBI Taxonomy" id="412755"/>
    <lineage>
        <taxon>unclassified sequences</taxon>
        <taxon>metagenomes</taxon>
        <taxon>ecological metagenomes</taxon>
    </lineage>
</organism>
<name>X1DCD0_9ZZZZ</name>
<protein>
    <recommendedName>
        <fullName evidence="2">Desulfoferrodoxin ferrous iron-binding domain-containing protein</fullName>
    </recommendedName>
</protein>
<gene>
    <name evidence="1" type="ORF">S01H4_55273</name>
</gene>
<dbReference type="InterPro" id="IPR010916">
    <property type="entry name" value="TonB_box_CS"/>
</dbReference>
<dbReference type="EMBL" id="BART01031882">
    <property type="protein sequence ID" value="GAH17882.1"/>
    <property type="molecule type" value="Genomic_DNA"/>
</dbReference>
<reference evidence="1" key="1">
    <citation type="journal article" date="2014" name="Front. Microbiol.">
        <title>High frequency of phylogenetically diverse reductive dehalogenase-homologous genes in deep subseafloor sedimentary metagenomes.</title>
        <authorList>
            <person name="Kawai M."/>
            <person name="Futagami T."/>
            <person name="Toyoda A."/>
            <person name="Takaki Y."/>
            <person name="Nishi S."/>
            <person name="Hori S."/>
            <person name="Arai W."/>
            <person name="Tsubouchi T."/>
            <person name="Morono Y."/>
            <person name="Uchiyama I."/>
            <person name="Ito T."/>
            <person name="Fujiyama A."/>
            <person name="Inagaki F."/>
            <person name="Takami H."/>
        </authorList>
    </citation>
    <scope>NUCLEOTIDE SEQUENCE</scope>
    <source>
        <strain evidence="1">Expedition CK06-06</strain>
    </source>
</reference>
<evidence type="ECO:0008006" key="2">
    <source>
        <dbReference type="Google" id="ProtNLM"/>
    </source>
</evidence>
<dbReference type="PROSITE" id="PS00430">
    <property type="entry name" value="TONB_DEPENDENT_REC_1"/>
    <property type="match status" value="1"/>
</dbReference>
<accession>X1DCD0</accession>